<organism evidence="2 3">
    <name type="scientific">Pedobacter puniceum</name>
    <dbReference type="NCBI Taxonomy" id="2666136"/>
    <lineage>
        <taxon>Bacteria</taxon>
        <taxon>Pseudomonadati</taxon>
        <taxon>Bacteroidota</taxon>
        <taxon>Sphingobacteriia</taxon>
        <taxon>Sphingobacteriales</taxon>
        <taxon>Sphingobacteriaceae</taxon>
        <taxon>Pedobacter</taxon>
    </lineage>
</organism>
<accession>A0A7K0FJT9</accession>
<evidence type="ECO:0000256" key="1">
    <source>
        <dbReference type="SAM" id="SignalP"/>
    </source>
</evidence>
<feature type="chain" id="PRO_5029878122" evidence="1">
    <location>
        <begin position="25"/>
        <end position="186"/>
    </location>
</feature>
<gene>
    <name evidence="2" type="ORF">GJJ64_03350</name>
</gene>
<protein>
    <submittedName>
        <fullName evidence="2">Uncharacterized protein</fullName>
    </submittedName>
</protein>
<dbReference type="RefSeq" id="WP_154286334.1">
    <property type="nucleotide sequence ID" value="NZ_WKJI01000001.1"/>
</dbReference>
<proteinExistence type="predicted"/>
<dbReference type="AlphaFoldDB" id="A0A7K0FJT9"/>
<dbReference type="EMBL" id="WKJI01000001">
    <property type="protein sequence ID" value="MRX46216.1"/>
    <property type="molecule type" value="Genomic_DNA"/>
</dbReference>
<evidence type="ECO:0000313" key="3">
    <source>
        <dbReference type="Proteomes" id="UP000462931"/>
    </source>
</evidence>
<comment type="caution">
    <text evidence="2">The sequence shown here is derived from an EMBL/GenBank/DDBJ whole genome shotgun (WGS) entry which is preliminary data.</text>
</comment>
<feature type="signal peptide" evidence="1">
    <location>
        <begin position="1"/>
        <end position="24"/>
    </location>
</feature>
<keyword evidence="1" id="KW-0732">Signal</keyword>
<evidence type="ECO:0000313" key="2">
    <source>
        <dbReference type="EMBL" id="MRX46216.1"/>
    </source>
</evidence>
<keyword evidence="3" id="KW-1185">Reference proteome</keyword>
<sequence length="186" mass="21438">MKNIKLSTLIYFFCLICSTSTLRAQNSVSYFISLRGEISIKIDKADFFVCISTTGEIVNFSALADGNISRNFNEKIDRIGKVNIAYDIHDRISKIGDESISYDIHGRVGQIGETRISYNIHDKLDYIGDKRVYYDIHGRIERIGQIRVSYDIHGRLDKLQKEEDLFYHPLNYGSLNEPVYVDIIEK</sequence>
<dbReference type="Proteomes" id="UP000462931">
    <property type="component" value="Unassembled WGS sequence"/>
</dbReference>
<reference evidence="2 3" key="1">
    <citation type="submission" date="2019-11" db="EMBL/GenBank/DDBJ databases">
        <authorList>
            <person name="Cheng Q."/>
            <person name="Yang Z."/>
        </authorList>
    </citation>
    <scope>NUCLEOTIDE SEQUENCE [LARGE SCALE GENOMIC DNA]</scope>
    <source>
        <strain evidence="2 3">HX-22-1</strain>
    </source>
</reference>
<name>A0A7K0FJT9_9SPHI</name>